<evidence type="ECO:0000256" key="1">
    <source>
        <dbReference type="ARBA" id="ARBA00010964"/>
    </source>
</evidence>
<keyword evidence="2" id="KW-1185">Reference proteome</keyword>
<dbReference type="GO" id="GO:0016020">
    <property type="term" value="C:membrane"/>
    <property type="evidence" value="ECO:0007669"/>
    <property type="project" value="InterPro"/>
</dbReference>
<accession>A0A6P8HFI1</accession>
<name>A0A6P8HFI1_ACTTE</name>
<evidence type="ECO:0000313" key="3">
    <source>
        <dbReference type="RefSeq" id="XP_031555169.1"/>
    </source>
</evidence>
<dbReference type="GeneID" id="116292067"/>
<dbReference type="InterPro" id="IPR007875">
    <property type="entry name" value="Sprouty"/>
</dbReference>
<dbReference type="PROSITE" id="PS51227">
    <property type="entry name" value="SPR"/>
    <property type="match status" value="1"/>
</dbReference>
<dbReference type="InterPro" id="IPR051192">
    <property type="entry name" value="Sprouty_domain"/>
</dbReference>
<dbReference type="GO" id="GO:0048513">
    <property type="term" value="P:animal organ development"/>
    <property type="evidence" value="ECO:0007669"/>
    <property type="project" value="TreeGrafter"/>
</dbReference>
<reference evidence="3" key="1">
    <citation type="submission" date="2025-08" db="UniProtKB">
        <authorList>
            <consortium name="RefSeq"/>
        </authorList>
    </citation>
    <scope>IDENTIFICATION</scope>
    <source>
        <tissue evidence="3">Tentacle</tissue>
    </source>
</reference>
<dbReference type="GO" id="GO:0040037">
    <property type="term" value="P:negative regulation of fibroblast growth factor receptor signaling pathway"/>
    <property type="evidence" value="ECO:0007669"/>
    <property type="project" value="TreeGrafter"/>
</dbReference>
<dbReference type="AlphaFoldDB" id="A0A6P8HFI1"/>
<dbReference type="RefSeq" id="XP_031555169.1">
    <property type="nucleotide sequence ID" value="XM_031699309.1"/>
</dbReference>
<protein>
    <submittedName>
        <fullName evidence="3">Uncharacterized protein LOC116292067</fullName>
    </submittedName>
</protein>
<evidence type="ECO:0000313" key="2">
    <source>
        <dbReference type="Proteomes" id="UP000515163"/>
    </source>
</evidence>
<sequence>MALEARVTLHENPFGNLVVWEKRSPNSISRHRNRSTEALKTVDTIVIKNDDGKDNYHTDYCVLAAATKEPSSQHSRIKPVLLSDRDRQTNFSTSSYNTFAKSHTSGPVYIQQSTTVSRNVSSIAGPTRTEPAYAPANNKHNEDEDIKLFCCGRSVDSIIDYATCMCCVKGAIYHCTKDTYEEGNLAEDPCVCDRDPTSRACISRWACMTLCSFFLPCVLCYIPAKGCVQVCTCYKRHRTASVRRQRGRIKGPH</sequence>
<dbReference type="OrthoDB" id="10038884at2759"/>
<gene>
    <name evidence="3" type="primary">LOC116292067</name>
</gene>
<dbReference type="PANTHER" id="PTHR12365:SF7">
    <property type="entry name" value="PROTEIN SPROUTY"/>
    <property type="match status" value="1"/>
</dbReference>
<dbReference type="PANTHER" id="PTHR12365">
    <property type="entry name" value="SPROUTY"/>
    <property type="match status" value="1"/>
</dbReference>
<dbReference type="Pfam" id="PF05210">
    <property type="entry name" value="Sprouty"/>
    <property type="match status" value="1"/>
</dbReference>
<comment type="similarity">
    <text evidence="1">Belongs to the sprouty family.</text>
</comment>
<dbReference type="GO" id="GO:0046580">
    <property type="term" value="P:negative regulation of Ras protein signal transduction"/>
    <property type="evidence" value="ECO:0007669"/>
    <property type="project" value="TreeGrafter"/>
</dbReference>
<dbReference type="InParanoid" id="A0A6P8HFI1"/>
<dbReference type="Proteomes" id="UP000515163">
    <property type="component" value="Unplaced"/>
</dbReference>
<dbReference type="KEGG" id="aten:116292067"/>
<dbReference type="GO" id="GO:0005829">
    <property type="term" value="C:cytosol"/>
    <property type="evidence" value="ECO:0007669"/>
    <property type="project" value="TreeGrafter"/>
</dbReference>
<proteinExistence type="inferred from homology"/>
<organism evidence="2 3">
    <name type="scientific">Actinia tenebrosa</name>
    <name type="common">Australian red waratah sea anemone</name>
    <dbReference type="NCBI Taxonomy" id="6105"/>
    <lineage>
        <taxon>Eukaryota</taxon>
        <taxon>Metazoa</taxon>
        <taxon>Cnidaria</taxon>
        <taxon>Anthozoa</taxon>
        <taxon>Hexacorallia</taxon>
        <taxon>Actiniaria</taxon>
        <taxon>Actiniidae</taxon>
        <taxon>Actinia</taxon>
    </lineage>
</organism>